<evidence type="ECO:0000256" key="9">
    <source>
        <dbReference type="ARBA" id="ARBA00023242"/>
    </source>
</evidence>
<evidence type="ECO:0000256" key="10">
    <source>
        <dbReference type="PROSITE-ProRule" id="PRU00042"/>
    </source>
</evidence>
<dbReference type="PROSITE" id="PS50157">
    <property type="entry name" value="ZINC_FINGER_C2H2_2"/>
    <property type="match status" value="9"/>
</dbReference>
<dbReference type="VEuPathDB" id="VectorBase:CQUJHB001440"/>
<dbReference type="InterPro" id="IPR050331">
    <property type="entry name" value="Zinc_finger"/>
</dbReference>
<feature type="domain" description="C2H2-type" evidence="12">
    <location>
        <begin position="235"/>
        <end position="263"/>
    </location>
</feature>
<dbReference type="KEGG" id="cqu:CpipJ_CPIJ012262"/>
<dbReference type="Proteomes" id="UP000002320">
    <property type="component" value="Unassembled WGS sequence"/>
</dbReference>
<dbReference type="OMA" id="CWICERP"/>
<evidence type="ECO:0000256" key="2">
    <source>
        <dbReference type="ARBA" id="ARBA00022723"/>
    </source>
</evidence>
<reference evidence="14" key="2">
    <citation type="submission" date="2020-05" db="UniProtKB">
        <authorList>
            <consortium name="EnsemblMetazoa"/>
        </authorList>
    </citation>
    <scope>IDENTIFICATION</scope>
    <source>
        <strain evidence="14">JHB</strain>
    </source>
</reference>
<dbReference type="OrthoDB" id="6077919at2759"/>
<keyword evidence="7" id="KW-0238">DNA-binding</keyword>
<dbReference type="InParanoid" id="B0WYY5"/>
<evidence type="ECO:0000313" key="14">
    <source>
        <dbReference type="EnsemblMetazoa" id="CPIJ012262-PA"/>
    </source>
</evidence>
<dbReference type="FunFam" id="3.30.160.60:FF:000145">
    <property type="entry name" value="Zinc finger protein 574"/>
    <property type="match status" value="2"/>
</dbReference>
<dbReference type="SUPFAM" id="SSF57667">
    <property type="entry name" value="beta-beta-alpha zinc fingers"/>
    <property type="match status" value="5"/>
</dbReference>
<dbReference type="GO" id="GO:0008270">
    <property type="term" value="F:zinc ion binding"/>
    <property type="evidence" value="ECO:0007669"/>
    <property type="project" value="UniProtKB-KW"/>
</dbReference>
<organism>
    <name type="scientific">Culex quinquefasciatus</name>
    <name type="common">Southern house mosquito</name>
    <name type="synonym">Culex pungens</name>
    <dbReference type="NCBI Taxonomy" id="7176"/>
    <lineage>
        <taxon>Eukaryota</taxon>
        <taxon>Metazoa</taxon>
        <taxon>Ecdysozoa</taxon>
        <taxon>Arthropoda</taxon>
        <taxon>Hexapoda</taxon>
        <taxon>Insecta</taxon>
        <taxon>Pterygota</taxon>
        <taxon>Neoptera</taxon>
        <taxon>Endopterygota</taxon>
        <taxon>Diptera</taxon>
        <taxon>Nematocera</taxon>
        <taxon>Culicoidea</taxon>
        <taxon>Culicidae</taxon>
        <taxon>Culicinae</taxon>
        <taxon>Culicini</taxon>
        <taxon>Culex</taxon>
        <taxon>Culex</taxon>
    </lineage>
</organism>
<keyword evidence="4 10" id="KW-0863">Zinc-finger</keyword>
<dbReference type="VEuPathDB" id="VectorBase:CPIJ012262"/>
<dbReference type="PANTHER" id="PTHR16515:SF49">
    <property type="entry name" value="GASTRULA ZINC FINGER PROTEIN XLCGF49.1-LIKE-RELATED"/>
    <property type="match status" value="1"/>
</dbReference>
<dbReference type="PROSITE" id="PS00028">
    <property type="entry name" value="ZINC_FINGER_C2H2_1"/>
    <property type="match status" value="9"/>
</dbReference>
<dbReference type="PANTHER" id="PTHR16515">
    <property type="entry name" value="PR DOMAIN ZINC FINGER PROTEIN"/>
    <property type="match status" value="1"/>
</dbReference>
<dbReference type="Gene3D" id="3.30.160.60">
    <property type="entry name" value="Classic Zinc Finger"/>
    <property type="match status" value="8"/>
</dbReference>
<dbReference type="GO" id="GO:0010468">
    <property type="term" value="P:regulation of gene expression"/>
    <property type="evidence" value="ECO:0007669"/>
    <property type="project" value="TreeGrafter"/>
</dbReference>
<gene>
    <name evidence="14" type="primary">6045217</name>
    <name evidence="13" type="ORF">CpipJ_CPIJ012262</name>
</gene>
<feature type="domain" description="C2H2-type" evidence="12">
    <location>
        <begin position="207"/>
        <end position="234"/>
    </location>
</feature>
<dbReference type="FunFam" id="3.30.160.60:FF:000322">
    <property type="entry name" value="GDNF-inducible zinc finger protein 1"/>
    <property type="match status" value="1"/>
</dbReference>
<keyword evidence="15" id="KW-1185">Reference proteome</keyword>
<keyword evidence="8" id="KW-0804">Transcription</keyword>
<dbReference type="GO" id="GO:0003677">
    <property type="term" value="F:DNA binding"/>
    <property type="evidence" value="ECO:0007669"/>
    <property type="project" value="UniProtKB-KW"/>
</dbReference>
<accession>B0WYY5</accession>
<keyword evidence="9" id="KW-0539">Nucleus</keyword>
<keyword evidence="6" id="KW-0805">Transcription regulation</keyword>
<evidence type="ECO:0000256" key="8">
    <source>
        <dbReference type="ARBA" id="ARBA00023163"/>
    </source>
</evidence>
<keyword evidence="3" id="KW-0677">Repeat</keyword>
<feature type="region of interest" description="Disordered" evidence="11">
    <location>
        <begin position="310"/>
        <end position="341"/>
    </location>
</feature>
<protein>
    <submittedName>
        <fullName evidence="13 14">Zinc finger protein 585A</fullName>
    </submittedName>
</protein>
<dbReference type="EnsemblMetazoa" id="CPIJ012262-RA">
    <property type="protein sequence ID" value="CPIJ012262-PA"/>
    <property type="gene ID" value="CPIJ012262"/>
</dbReference>
<name>B0WYY5_CULQU</name>
<evidence type="ECO:0000313" key="15">
    <source>
        <dbReference type="Proteomes" id="UP000002320"/>
    </source>
</evidence>
<dbReference type="EMBL" id="DS232201">
    <property type="protein sequence ID" value="EDS37248.1"/>
    <property type="molecule type" value="Genomic_DNA"/>
</dbReference>
<feature type="domain" description="C2H2-type" evidence="12">
    <location>
        <begin position="349"/>
        <end position="372"/>
    </location>
</feature>
<dbReference type="AlphaFoldDB" id="B0WYY5"/>
<feature type="domain" description="C2H2-type" evidence="12">
    <location>
        <begin position="432"/>
        <end position="459"/>
    </location>
</feature>
<evidence type="ECO:0000256" key="4">
    <source>
        <dbReference type="ARBA" id="ARBA00022771"/>
    </source>
</evidence>
<proteinExistence type="predicted"/>
<dbReference type="VEuPathDB" id="VectorBase:CQUJHB009760"/>
<evidence type="ECO:0000256" key="5">
    <source>
        <dbReference type="ARBA" id="ARBA00022833"/>
    </source>
</evidence>
<dbReference type="SMART" id="SM00868">
    <property type="entry name" value="zf-AD"/>
    <property type="match status" value="1"/>
</dbReference>
<evidence type="ECO:0000256" key="1">
    <source>
        <dbReference type="ARBA" id="ARBA00004123"/>
    </source>
</evidence>
<dbReference type="Pfam" id="PF13912">
    <property type="entry name" value="zf-C2H2_6"/>
    <property type="match status" value="1"/>
</dbReference>
<keyword evidence="5" id="KW-0862">Zinc</keyword>
<feature type="domain" description="C2H2-type" evidence="12">
    <location>
        <begin position="291"/>
        <end position="318"/>
    </location>
</feature>
<dbReference type="eggNOG" id="KOG1721">
    <property type="taxonomic scope" value="Eukaryota"/>
</dbReference>
<keyword evidence="2" id="KW-0479">Metal-binding</keyword>
<reference evidence="13" key="1">
    <citation type="submission" date="2007-03" db="EMBL/GenBank/DDBJ databases">
        <title>Annotation of Culex pipiens quinquefasciatus.</title>
        <authorList>
            <consortium name="The Broad Institute Genome Sequencing Platform"/>
            <person name="Atkinson P.W."/>
            <person name="Hemingway J."/>
            <person name="Christensen B.M."/>
            <person name="Higgs S."/>
            <person name="Kodira C."/>
            <person name="Hannick L."/>
            <person name="Megy K."/>
            <person name="O'Leary S."/>
            <person name="Pearson M."/>
            <person name="Haas B.J."/>
            <person name="Mauceli E."/>
            <person name="Wortman J.R."/>
            <person name="Lee N.H."/>
            <person name="Guigo R."/>
            <person name="Stanke M."/>
            <person name="Alvarado L."/>
            <person name="Amedeo P."/>
            <person name="Antoine C.H."/>
            <person name="Arensburger P."/>
            <person name="Bidwell S.L."/>
            <person name="Crawford M."/>
            <person name="Camaro F."/>
            <person name="Devon K."/>
            <person name="Engels R."/>
            <person name="Hammond M."/>
            <person name="Howarth C."/>
            <person name="Koehrsen M."/>
            <person name="Lawson D."/>
            <person name="Montgomery P."/>
            <person name="Nene V."/>
            <person name="Nusbaum C."/>
            <person name="Puiu D."/>
            <person name="Romero-Severson J."/>
            <person name="Severson D.W."/>
            <person name="Shumway M."/>
            <person name="Sisk P."/>
            <person name="Stolte C."/>
            <person name="Zeng Q."/>
            <person name="Eisenstadt E."/>
            <person name="Fraser-Liggett C."/>
            <person name="Strausberg R."/>
            <person name="Galagan J."/>
            <person name="Birren B."/>
            <person name="Collins F.H."/>
        </authorList>
    </citation>
    <scope>NUCLEOTIDE SEQUENCE [LARGE SCALE GENOMIC DNA]</scope>
    <source>
        <strain evidence="13">JHB</strain>
    </source>
</reference>
<feature type="domain" description="C2H2-type" evidence="12">
    <location>
        <begin position="404"/>
        <end position="431"/>
    </location>
</feature>
<evidence type="ECO:0000313" key="13">
    <source>
        <dbReference type="EMBL" id="EDS37248.1"/>
    </source>
</evidence>
<sequence length="499" mass="58952">MDPIAVKFQHSQEVCWICERPDRDLFDLTAEQSEKLMQLSQLQVDDLECPDMKQLYQSNETRKFCKKLSQSRNGFMPRVEMCRDKEGGILTDEREPNHDKPVVTRSLCEDCIKRLDEAYRFVRQCVEAENRLQISIAQQEQQQVKIEPEDAEEIEPTVECLLLEFKPDQEELQEDMPPVDEQEKDTNEIVPVKSREKPKYIRPKKDYRCTVCDKVFGRMDSFKLHQDMHQGIKRYSCESCGMKFVQKGGLKRHEENIHHNIKRFVCNVCGHAFNEKHQLKVHEFKHMEKNIACEQCPMRFKSAESLSRHMVQHNPEAKKEKRMRFKSTESMSRHMVQHDPEAKSEKRQFECDICHKTLCSSSVLQNHKKIHAEPGFICSVCGKRFTTNNLLKLHMRSHSDERPFACDICPGKFKWEKTLQDHKLIHTKEKPYQCDLCERRFRTRSQFRNHRFLHTGLRPHVCPICSKDFNRPWNLRLHMKTHAGRVPDDGVEADADKMA</sequence>
<evidence type="ECO:0000256" key="6">
    <source>
        <dbReference type="ARBA" id="ARBA00023015"/>
    </source>
</evidence>
<dbReference type="SMART" id="SM00355">
    <property type="entry name" value="ZnF_C2H2"/>
    <property type="match status" value="9"/>
</dbReference>
<feature type="domain" description="C2H2-type" evidence="12">
    <location>
        <begin position="264"/>
        <end position="291"/>
    </location>
</feature>
<evidence type="ECO:0000256" key="3">
    <source>
        <dbReference type="ARBA" id="ARBA00022737"/>
    </source>
</evidence>
<feature type="domain" description="C2H2-type" evidence="12">
    <location>
        <begin position="460"/>
        <end position="487"/>
    </location>
</feature>
<evidence type="ECO:0000259" key="12">
    <source>
        <dbReference type="PROSITE" id="PS50157"/>
    </source>
</evidence>
<evidence type="ECO:0000256" key="11">
    <source>
        <dbReference type="SAM" id="MobiDB-lite"/>
    </source>
</evidence>
<dbReference type="HOGENOM" id="CLU_546605_0_0_1"/>
<evidence type="ECO:0000256" key="7">
    <source>
        <dbReference type="ARBA" id="ARBA00023125"/>
    </source>
</evidence>
<dbReference type="InterPro" id="IPR036236">
    <property type="entry name" value="Znf_C2H2_sf"/>
</dbReference>
<comment type="subcellular location">
    <subcellularLocation>
        <location evidence="1">Nucleus</location>
    </subcellularLocation>
</comment>
<dbReference type="GO" id="GO:0005634">
    <property type="term" value="C:nucleus"/>
    <property type="evidence" value="ECO:0007669"/>
    <property type="project" value="UniProtKB-SubCell"/>
</dbReference>
<dbReference type="InterPro" id="IPR013087">
    <property type="entry name" value="Znf_C2H2_type"/>
</dbReference>
<feature type="domain" description="C2H2-type" evidence="12">
    <location>
        <begin position="376"/>
        <end position="403"/>
    </location>
</feature>
<dbReference type="InterPro" id="IPR012934">
    <property type="entry name" value="Znf_AD"/>
</dbReference>
<dbReference type="Pfam" id="PF00096">
    <property type="entry name" value="zf-C2H2"/>
    <property type="match status" value="6"/>
</dbReference>